<keyword evidence="8" id="KW-1185">Reference proteome</keyword>
<evidence type="ECO:0000259" key="6">
    <source>
        <dbReference type="Pfam" id="PF07980"/>
    </source>
</evidence>
<evidence type="ECO:0000313" key="7">
    <source>
        <dbReference type="EMBL" id="SFF68720.1"/>
    </source>
</evidence>
<evidence type="ECO:0000256" key="3">
    <source>
        <dbReference type="ARBA" id="ARBA00022729"/>
    </source>
</evidence>
<proteinExistence type="inferred from homology"/>
<organism evidence="7 8">
    <name type="scientific">Sunxiuqinia elliptica</name>
    <dbReference type="NCBI Taxonomy" id="655355"/>
    <lineage>
        <taxon>Bacteria</taxon>
        <taxon>Pseudomonadati</taxon>
        <taxon>Bacteroidota</taxon>
        <taxon>Bacteroidia</taxon>
        <taxon>Marinilabiliales</taxon>
        <taxon>Prolixibacteraceae</taxon>
        <taxon>Sunxiuqinia</taxon>
    </lineage>
</organism>
<comment type="subcellular location">
    <subcellularLocation>
        <location evidence="1">Cell outer membrane</location>
    </subcellularLocation>
</comment>
<dbReference type="STRING" id="655355.SAMN05216283_1135"/>
<evidence type="ECO:0000256" key="1">
    <source>
        <dbReference type="ARBA" id="ARBA00004442"/>
    </source>
</evidence>
<reference evidence="7 8" key="1">
    <citation type="submission" date="2016-10" db="EMBL/GenBank/DDBJ databases">
        <authorList>
            <person name="de Groot N.N."/>
        </authorList>
    </citation>
    <scope>NUCLEOTIDE SEQUENCE [LARGE SCALE GENOMIC DNA]</scope>
    <source>
        <strain evidence="7 8">CGMCC 1.9156</strain>
    </source>
</reference>
<dbReference type="Gene3D" id="1.25.40.390">
    <property type="match status" value="1"/>
</dbReference>
<keyword evidence="4" id="KW-0472">Membrane</keyword>
<sequence length="591" mass="67515">MRYFQLLIVLLVLLMVSCEMEELPKSEVSKDPVFNTEAGLELYSNSFYNVLPSAQDIYLGDDMSDYIASNSIDQFLTSSYGPNQASGWSWSELRNINFFIANCNDEAVDLAVREHYLGLARFFRAFFYFEKVKRFGDVPWIGRVPSIDDTDLLYAERDSRTLVMDSVLADIDYACEHITTDSDASGSTVTKWVAYALKSRICLFEGTFRKYHDELGLQATSEFWLQEAVASAKEIMDNSSYSLNTSGDADMSYRNLFISNKPITEEVMLAVVMSQELGILHAANWKYTSPTYGVKSSLTRTFVNTYLNLDGTPFTSEDGYETMPFAEEVKERDLRLKQTIRLGDYKRIHGGQEIPAPPTFGYVLTGYQPIKWVLDDTYYDLRDYNDNSVAIFRFAEVLLNYAEAKAELGALTNEDWAATIGALRARAGITGGLDQLPDQVDSYFQTNYYPDINDPVILEIRRERGVELVMEGFRFADLIRWKRGELMKINWRGFYVPALDIPMDLNEDGIDDVIFVNQVPNPLPDVSYEFVQVSETINGEPNPQRLTNGTSGELTWLDNIPRVWTDRNYYYPIPEEDVLMNPNLNQNPGWE</sequence>
<comment type="similarity">
    <text evidence="2">Belongs to the SusD family.</text>
</comment>
<evidence type="ECO:0000256" key="2">
    <source>
        <dbReference type="ARBA" id="ARBA00006275"/>
    </source>
</evidence>
<dbReference type="RefSeq" id="WP_093921265.1">
    <property type="nucleotide sequence ID" value="NZ_FONW01000013.1"/>
</dbReference>
<accession>A0A1I2KR59</accession>
<feature type="domain" description="RagB/SusD" evidence="6">
    <location>
        <begin position="295"/>
        <end position="590"/>
    </location>
</feature>
<dbReference type="Proteomes" id="UP000198964">
    <property type="component" value="Unassembled WGS sequence"/>
</dbReference>
<evidence type="ECO:0000256" key="5">
    <source>
        <dbReference type="ARBA" id="ARBA00023237"/>
    </source>
</evidence>
<evidence type="ECO:0000313" key="8">
    <source>
        <dbReference type="Proteomes" id="UP000198964"/>
    </source>
</evidence>
<keyword evidence="5" id="KW-0998">Cell outer membrane</keyword>
<gene>
    <name evidence="7" type="ORF">SAMN05216283_1135</name>
</gene>
<evidence type="ECO:0000256" key="4">
    <source>
        <dbReference type="ARBA" id="ARBA00023136"/>
    </source>
</evidence>
<name>A0A1I2KR59_9BACT</name>
<dbReference type="InterPro" id="IPR012944">
    <property type="entry name" value="SusD_RagB_dom"/>
</dbReference>
<dbReference type="GO" id="GO:0009279">
    <property type="term" value="C:cell outer membrane"/>
    <property type="evidence" value="ECO:0007669"/>
    <property type="project" value="UniProtKB-SubCell"/>
</dbReference>
<dbReference type="InterPro" id="IPR011990">
    <property type="entry name" value="TPR-like_helical_dom_sf"/>
</dbReference>
<dbReference type="EMBL" id="FONW01000013">
    <property type="protein sequence ID" value="SFF68720.1"/>
    <property type="molecule type" value="Genomic_DNA"/>
</dbReference>
<protein>
    <submittedName>
        <fullName evidence="7">Starch-binding associating with outer membrane</fullName>
    </submittedName>
</protein>
<dbReference type="SUPFAM" id="SSF48452">
    <property type="entry name" value="TPR-like"/>
    <property type="match status" value="1"/>
</dbReference>
<dbReference type="AlphaFoldDB" id="A0A1I2KR59"/>
<dbReference type="PROSITE" id="PS51257">
    <property type="entry name" value="PROKAR_LIPOPROTEIN"/>
    <property type="match status" value="1"/>
</dbReference>
<dbReference type="Pfam" id="PF07980">
    <property type="entry name" value="SusD_RagB"/>
    <property type="match status" value="1"/>
</dbReference>
<keyword evidence="3" id="KW-0732">Signal</keyword>